<dbReference type="AlphaFoldDB" id="A0AAQ4DS32"/>
<proteinExistence type="predicted"/>
<protein>
    <recommendedName>
        <fullName evidence="5">GH18 domain-containing protein</fullName>
    </recommendedName>
</protein>
<evidence type="ECO:0000313" key="4">
    <source>
        <dbReference type="Proteomes" id="UP001321473"/>
    </source>
</evidence>
<feature type="region of interest" description="Disordered" evidence="1">
    <location>
        <begin position="28"/>
        <end position="94"/>
    </location>
</feature>
<accession>A0AAQ4DS32</accession>
<feature type="compositionally biased region" description="Polar residues" evidence="1">
    <location>
        <begin position="30"/>
        <end position="43"/>
    </location>
</feature>
<evidence type="ECO:0000256" key="1">
    <source>
        <dbReference type="SAM" id="MobiDB-lite"/>
    </source>
</evidence>
<reference evidence="3 4" key="1">
    <citation type="journal article" date="2023" name="Arcadia Sci">
        <title>De novo assembly of a long-read Amblyomma americanum tick genome.</title>
        <authorList>
            <person name="Chou S."/>
            <person name="Poskanzer K.E."/>
            <person name="Rollins M."/>
            <person name="Thuy-Boun P.S."/>
        </authorList>
    </citation>
    <scope>NUCLEOTIDE SEQUENCE [LARGE SCALE GENOMIC DNA]</scope>
    <source>
        <strain evidence="3">F_SG_1</strain>
        <tissue evidence="3">Salivary glands</tissue>
    </source>
</reference>
<dbReference type="EMBL" id="JARKHS020027548">
    <property type="protein sequence ID" value="KAK8765272.1"/>
    <property type="molecule type" value="Genomic_DNA"/>
</dbReference>
<feature type="chain" id="PRO_5042900098" description="GH18 domain-containing protein" evidence="2">
    <location>
        <begin position="19"/>
        <end position="468"/>
    </location>
</feature>
<comment type="caution">
    <text evidence="3">The sequence shown here is derived from an EMBL/GenBank/DDBJ whole genome shotgun (WGS) entry which is preliminary data.</text>
</comment>
<organism evidence="3 4">
    <name type="scientific">Amblyomma americanum</name>
    <name type="common">Lone star tick</name>
    <dbReference type="NCBI Taxonomy" id="6943"/>
    <lineage>
        <taxon>Eukaryota</taxon>
        <taxon>Metazoa</taxon>
        <taxon>Ecdysozoa</taxon>
        <taxon>Arthropoda</taxon>
        <taxon>Chelicerata</taxon>
        <taxon>Arachnida</taxon>
        <taxon>Acari</taxon>
        <taxon>Parasitiformes</taxon>
        <taxon>Ixodida</taxon>
        <taxon>Ixodoidea</taxon>
        <taxon>Ixodidae</taxon>
        <taxon>Amblyomminae</taxon>
        <taxon>Amblyomma</taxon>
    </lineage>
</organism>
<dbReference type="Proteomes" id="UP001321473">
    <property type="component" value="Unassembled WGS sequence"/>
</dbReference>
<evidence type="ECO:0000256" key="2">
    <source>
        <dbReference type="SAM" id="SignalP"/>
    </source>
</evidence>
<keyword evidence="2" id="KW-0732">Signal</keyword>
<keyword evidence="4" id="KW-1185">Reference proteome</keyword>
<evidence type="ECO:0008006" key="5">
    <source>
        <dbReference type="Google" id="ProtNLM"/>
    </source>
</evidence>
<sequence length="468" mass="51951">MLVLLCVLLILWIGGYLGDPGGDDLLWTPSGGSETTMTLPTSSGKHDPRNTEEEGTPTEPNTGDNEKSKGAMRASDSDMTESRKVHEPSRRRRQRRVITELADDICLYTHHRDHDDLANYDTPGEDRASLARSKNRHCDVVIRCCYYLEDDMTLQIGVSRARHRTPKHTYPRIFSAKRLRYSADHHRRSQRALVAVRARGSAIRILLGLGGQRATNAFVRNVLHVARSGHYSGVRLWWGEGDSGRIIQPGFVRAVRDLTAALRKANCTLGFFLPYTDRLHRVAYAARLRLLEGAFGSPQSLLLYPTTDFLSQNSLSNWKSPSQIVATSGDRYRAGASSTSSVCYLFLSATAISVALSNSTTFCNDVAKGVSTKSVFLSRKALSRLCRSRNSSWEVSSNLYYSIACRLSERDGSGGGNKEAVIFQTPLQALMFRRELLAHGRSSCFGFVDGERGFPRACQFTPFSPASL</sequence>
<evidence type="ECO:0000313" key="3">
    <source>
        <dbReference type="EMBL" id="KAK8765272.1"/>
    </source>
</evidence>
<name>A0AAQ4DS32_AMBAM</name>
<feature type="signal peptide" evidence="2">
    <location>
        <begin position="1"/>
        <end position="18"/>
    </location>
</feature>
<gene>
    <name evidence="3" type="ORF">V5799_032108</name>
</gene>